<reference evidence="3 4" key="1">
    <citation type="journal article" date="2016" name="Mol. Biol. Evol.">
        <title>Comparative Genomics of Early-Diverging Mushroom-Forming Fungi Provides Insights into the Origins of Lignocellulose Decay Capabilities.</title>
        <authorList>
            <person name="Nagy L.G."/>
            <person name="Riley R."/>
            <person name="Tritt A."/>
            <person name="Adam C."/>
            <person name="Daum C."/>
            <person name="Floudas D."/>
            <person name="Sun H."/>
            <person name="Yadav J.S."/>
            <person name="Pangilinan J."/>
            <person name="Larsson K.H."/>
            <person name="Matsuura K."/>
            <person name="Barry K."/>
            <person name="Labutti K."/>
            <person name="Kuo R."/>
            <person name="Ohm R.A."/>
            <person name="Bhattacharya S.S."/>
            <person name="Shirouzu T."/>
            <person name="Yoshinaga Y."/>
            <person name="Martin F.M."/>
            <person name="Grigoriev I.V."/>
            <person name="Hibbett D.S."/>
        </authorList>
    </citation>
    <scope>NUCLEOTIDE SEQUENCE [LARGE SCALE GENOMIC DNA]</scope>
    <source>
        <strain evidence="3 4">CBS 109695</strain>
    </source>
</reference>
<feature type="region of interest" description="Disordered" evidence="1">
    <location>
        <begin position="47"/>
        <end position="88"/>
    </location>
</feature>
<evidence type="ECO:0000313" key="3">
    <source>
        <dbReference type="EMBL" id="KZP17254.1"/>
    </source>
</evidence>
<dbReference type="EMBL" id="KV417584">
    <property type="protein sequence ID" value="KZP17254.1"/>
    <property type="molecule type" value="Genomic_DNA"/>
</dbReference>
<keyword evidence="4" id="KW-1185">Reference proteome</keyword>
<sequence>MQPTPPTSASAPSASVSIGRAPHPYALDALSPQEHRHECGLEHTARLGVPHEHHPPGATSVAPASTTQPTTPAATTPTTTSPALPTPFPQSLDDTIYANFSSMRCEAFFLHMTAAPTFRKCRRFSLRLQSSSEFTDVCIYFYVPPLFPTGLPIATSKPRKLRSLRFVLLPIADGRTGHR</sequence>
<evidence type="ECO:0000256" key="1">
    <source>
        <dbReference type="SAM" id="MobiDB-lite"/>
    </source>
</evidence>
<feature type="compositionally biased region" description="Low complexity" evidence="1">
    <location>
        <begin position="58"/>
        <end position="83"/>
    </location>
</feature>
<proteinExistence type="predicted"/>
<gene>
    <name evidence="3" type="ORF">FIBSPDRAFT_865115</name>
</gene>
<dbReference type="Pfam" id="PF24855">
    <property type="entry name" value="DUF7729"/>
    <property type="match status" value="1"/>
</dbReference>
<evidence type="ECO:0000313" key="4">
    <source>
        <dbReference type="Proteomes" id="UP000076532"/>
    </source>
</evidence>
<organism evidence="3 4">
    <name type="scientific">Athelia psychrophila</name>
    <dbReference type="NCBI Taxonomy" id="1759441"/>
    <lineage>
        <taxon>Eukaryota</taxon>
        <taxon>Fungi</taxon>
        <taxon>Dikarya</taxon>
        <taxon>Basidiomycota</taxon>
        <taxon>Agaricomycotina</taxon>
        <taxon>Agaricomycetes</taxon>
        <taxon>Agaricomycetidae</taxon>
        <taxon>Atheliales</taxon>
        <taxon>Atheliaceae</taxon>
        <taxon>Athelia</taxon>
    </lineage>
</organism>
<dbReference type="InterPro" id="IPR056146">
    <property type="entry name" value="DUF7729"/>
</dbReference>
<accession>A0A166FX28</accession>
<feature type="domain" description="DUF7729" evidence="2">
    <location>
        <begin position="87"/>
        <end position="136"/>
    </location>
</feature>
<evidence type="ECO:0000259" key="2">
    <source>
        <dbReference type="Pfam" id="PF24855"/>
    </source>
</evidence>
<protein>
    <recommendedName>
        <fullName evidence="2">DUF7729 domain-containing protein</fullName>
    </recommendedName>
</protein>
<dbReference type="Proteomes" id="UP000076532">
    <property type="component" value="Unassembled WGS sequence"/>
</dbReference>
<dbReference type="AlphaFoldDB" id="A0A166FX28"/>
<name>A0A166FX28_9AGAM</name>